<name>A0A4D4JEU0_9PSEU</name>
<gene>
    <name evidence="2" type="ORF">GTS_51730</name>
</gene>
<accession>A0A4D4JEU0</accession>
<feature type="compositionally biased region" description="Pro residues" evidence="1">
    <location>
        <begin position="51"/>
        <end position="61"/>
    </location>
</feature>
<proteinExistence type="predicted"/>
<feature type="region of interest" description="Disordered" evidence="1">
    <location>
        <begin position="30"/>
        <end position="71"/>
    </location>
</feature>
<reference evidence="3" key="1">
    <citation type="submission" date="2019-04" db="EMBL/GenBank/DDBJ databases">
        <title>Draft genome sequence of Pseudonocardiaceae bacterium SL3-2-4.</title>
        <authorList>
            <person name="Ningsih F."/>
            <person name="Yokota A."/>
            <person name="Sakai Y."/>
            <person name="Nanatani K."/>
            <person name="Yabe S."/>
            <person name="Oetari A."/>
            <person name="Sjamsuridzal W."/>
        </authorList>
    </citation>
    <scope>NUCLEOTIDE SEQUENCE [LARGE SCALE GENOMIC DNA]</scope>
    <source>
        <strain evidence="3">SL3-2-4</strain>
    </source>
</reference>
<evidence type="ECO:0000256" key="1">
    <source>
        <dbReference type="SAM" id="MobiDB-lite"/>
    </source>
</evidence>
<protein>
    <submittedName>
        <fullName evidence="2">Uncharacterized protein</fullName>
    </submittedName>
</protein>
<dbReference type="EMBL" id="BJFL01000046">
    <property type="protein sequence ID" value="GDY33540.1"/>
    <property type="molecule type" value="Genomic_DNA"/>
</dbReference>
<organism evidence="2 3">
    <name type="scientific">Gandjariella thermophila</name>
    <dbReference type="NCBI Taxonomy" id="1931992"/>
    <lineage>
        <taxon>Bacteria</taxon>
        <taxon>Bacillati</taxon>
        <taxon>Actinomycetota</taxon>
        <taxon>Actinomycetes</taxon>
        <taxon>Pseudonocardiales</taxon>
        <taxon>Pseudonocardiaceae</taxon>
        <taxon>Gandjariella</taxon>
    </lineage>
</organism>
<dbReference type="AlphaFoldDB" id="A0A4D4JEU0"/>
<comment type="caution">
    <text evidence="2">The sequence shown here is derived from an EMBL/GenBank/DDBJ whole genome shotgun (WGS) entry which is preliminary data.</text>
</comment>
<evidence type="ECO:0000313" key="3">
    <source>
        <dbReference type="Proteomes" id="UP000298860"/>
    </source>
</evidence>
<sequence length="71" mass="7329">MRERGDGAGTRVGPARPAAPLTLLINGVVEGHRQPPNDPTAVHTADHSPMITPPSLVPGPVAPAQYPGHRA</sequence>
<dbReference type="Proteomes" id="UP000298860">
    <property type="component" value="Unassembled WGS sequence"/>
</dbReference>
<evidence type="ECO:0000313" key="2">
    <source>
        <dbReference type="EMBL" id="GDY33540.1"/>
    </source>
</evidence>
<keyword evidence="3" id="KW-1185">Reference proteome</keyword>